<comment type="caution">
    <text evidence="5">The sequence shown here is derived from an EMBL/GenBank/DDBJ whole genome shotgun (WGS) entry which is preliminary data.</text>
</comment>
<dbReference type="PROSITE" id="PS01091">
    <property type="entry name" value="TATD_3"/>
    <property type="match status" value="1"/>
</dbReference>
<dbReference type="GO" id="GO:0005829">
    <property type="term" value="C:cytosol"/>
    <property type="evidence" value="ECO:0007669"/>
    <property type="project" value="TreeGrafter"/>
</dbReference>
<evidence type="ECO:0000256" key="2">
    <source>
        <dbReference type="ARBA" id="ARBA00022723"/>
    </source>
</evidence>
<dbReference type="AlphaFoldDB" id="A0A7J4XJR2"/>
<dbReference type="GO" id="GO:0046872">
    <property type="term" value="F:metal ion binding"/>
    <property type="evidence" value="ECO:0007669"/>
    <property type="project" value="UniProtKB-KW"/>
</dbReference>
<accession>A0A7J4XJR2</accession>
<feature type="binding site" evidence="4">
    <location>
        <position position="155"/>
    </location>
    <ligand>
        <name>a divalent metal cation</name>
        <dbReference type="ChEBI" id="CHEBI:60240"/>
        <label>2</label>
    </ligand>
</feature>
<dbReference type="PANTHER" id="PTHR46124">
    <property type="entry name" value="D-AMINOACYL-TRNA DEACYLASE"/>
    <property type="match status" value="1"/>
</dbReference>
<dbReference type="Proteomes" id="UP000422221">
    <property type="component" value="Unassembled WGS sequence"/>
</dbReference>
<evidence type="ECO:0000256" key="4">
    <source>
        <dbReference type="PIRSR" id="PIRSR005902-1"/>
    </source>
</evidence>
<dbReference type="PIRSF" id="PIRSF005902">
    <property type="entry name" value="DNase_TatD"/>
    <property type="match status" value="1"/>
</dbReference>
<feature type="binding site" evidence="4">
    <location>
        <position position="6"/>
    </location>
    <ligand>
        <name>a divalent metal cation</name>
        <dbReference type="ChEBI" id="CHEBI:60240"/>
        <label>1</label>
    </ligand>
</feature>
<name>A0A7J4XJR2_9BACE</name>
<sequence length="258" mass="29034">MLVDSHSHLFLEEFADDLPQVMQRAREAGVTHIFMPNIDSTTIESLLSVCAAYKEFCFPMIGLHPTSVNKNYKKELDIVAGQLASSNGYVAIGEIGLDLYWDKTFLREQLLAFEKQVEWALEYHLPIVIHTREAFDYIYKVLQPYKETGLTGIFHSFTGTSEEAAKLLDFPGFMIGINGVVTFKKSQLPEVLKDVPLARIVLETDSPYLTPVPNRGKRNESARLKDTLIKVAEIYRESPEVVAEATSENALKVFGMGK</sequence>
<dbReference type="FunFam" id="3.20.20.140:FF:000005">
    <property type="entry name" value="TatD family hydrolase"/>
    <property type="match status" value="1"/>
</dbReference>
<dbReference type="InterPro" id="IPR001130">
    <property type="entry name" value="TatD-like"/>
</dbReference>
<feature type="binding site" evidence="4">
    <location>
        <position position="130"/>
    </location>
    <ligand>
        <name>a divalent metal cation</name>
        <dbReference type="ChEBI" id="CHEBI:60240"/>
        <label>2</label>
    </ligand>
</feature>
<dbReference type="Pfam" id="PF01026">
    <property type="entry name" value="TatD_DNase"/>
    <property type="match status" value="1"/>
</dbReference>
<dbReference type="Gene3D" id="3.20.20.140">
    <property type="entry name" value="Metal-dependent hydrolases"/>
    <property type="match status" value="1"/>
</dbReference>
<dbReference type="InterPro" id="IPR015991">
    <property type="entry name" value="TatD/YcfH-like"/>
</dbReference>
<gene>
    <name evidence="5" type="ORF">F3F73_09035</name>
</gene>
<protein>
    <submittedName>
        <fullName evidence="5">TatD family deoxyribonuclease</fullName>
    </submittedName>
</protein>
<feature type="binding site" evidence="4">
    <location>
        <position position="205"/>
    </location>
    <ligand>
        <name>a divalent metal cation</name>
        <dbReference type="ChEBI" id="CHEBI:60240"/>
        <label>1</label>
    </ligand>
</feature>
<dbReference type="CDD" id="cd01310">
    <property type="entry name" value="TatD_DNAse"/>
    <property type="match status" value="1"/>
</dbReference>
<keyword evidence="2 4" id="KW-0479">Metal-binding</keyword>
<reference evidence="5 6" key="1">
    <citation type="journal article" date="2019" name="Nat. Med.">
        <title>A library of human gut bacterial isolates paired with longitudinal multiomics data enables mechanistic microbiome research.</title>
        <authorList>
            <person name="Poyet M."/>
            <person name="Groussin M."/>
            <person name="Gibbons S.M."/>
            <person name="Avila-Pacheco J."/>
            <person name="Jiang X."/>
            <person name="Kearney S.M."/>
            <person name="Perrotta A.R."/>
            <person name="Berdy B."/>
            <person name="Zhao S."/>
            <person name="Lieberman T.D."/>
            <person name="Swanson P.K."/>
            <person name="Smith M."/>
            <person name="Roesemann S."/>
            <person name="Alexander J.E."/>
            <person name="Rich S.A."/>
            <person name="Livny J."/>
            <person name="Vlamakis H."/>
            <person name="Clish C."/>
            <person name="Bullock K."/>
            <person name="Deik A."/>
            <person name="Scott J."/>
            <person name="Pierce K.A."/>
            <person name="Xavier R.J."/>
            <person name="Alm E.J."/>
        </authorList>
    </citation>
    <scope>NUCLEOTIDE SEQUENCE [LARGE SCALE GENOMIC DNA]</scope>
    <source>
        <strain evidence="5 6">BIOML-A10</strain>
    </source>
</reference>
<feature type="binding site" evidence="4">
    <location>
        <position position="8"/>
    </location>
    <ligand>
        <name>a divalent metal cation</name>
        <dbReference type="ChEBI" id="CHEBI:60240"/>
        <label>1</label>
    </ligand>
</feature>
<dbReference type="GO" id="GO:0016788">
    <property type="term" value="F:hydrolase activity, acting on ester bonds"/>
    <property type="evidence" value="ECO:0007669"/>
    <property type="project" value="InterPro"/>
</dbReference>
<dbReference type="InterPro" id="IPR018228">
    <property type="entry name" value="DNase_TatD-rel_CS"/>
</dbReference>
<evidence type="ECO:0000313" key="5">
    <source>
        <dbReference type="EMBL" id="KAA3766296.1"/>
    </source>
</evidence>
<organism evidence="5 6">
    <name type="scientific">Bacteroides salyersiae</name>
    <dbReference type="NCBI Taxonomy" id="291644"/>
    <lineage>
        <taxon>Bacteria</taxon>
        <taxon>Pseudomonadati</taxon>
        <taxon>Bacteroidota</taxon>
        <taxon>Bacteroidia</taxon>
        <taxon>Bacteroidales</taxon>
        <taxon>Bacteroidaceae</taxon>
        <taxon>Bacteroides</taxon>
    </lineage>
</organism>
<dbReference type="GO" id="GO:0004536">
    <property type="term" value="F:DNA nuclease activity"/>
    <property type="evidence" value="ECO:0007669"/>
    <property type="project" value="InterPro"/>
</dbReference>
<dbReference type="RefSeq" id="WP_130059251.1">
    <property type="nucleotide sequence ID" value="NZ_JADNPJ010000011.1"/>
</dbReference>
<feature type="binding site" evidence="4">
    <location>
        <position position="94"/>
    </location>
    <ligand>
        <name>a divalent metal cation</name>
        <dbReference type="ChEBI" id="CHEBI:60240"/>
        <label>1</label>
    </ligand>
</feature>
<evidence type="ECO:0000313" key="6">
    <source>
        <dbReference type="Proteomes" id="UP000422221"/>
    </source>
</evidence>
<comment type="similarity">
    <text evidence="1">Belongs to the metallo-dependent hydrolases superfamily. TatD-type hydrolase family.</text>
</comment>
<keyword evidence="3" id="KW-0378">Hydrolase</keyword>
<proteinExistence type="inferred from homology"/>
<dbReference type="PANTHER" id="PTHR46124:SF4">
    <property type="entry name" value="HYDROLASE TATD"/>
    <property type="match status" value="1"/>
</dbReference>
<dbReference type="NCBIfam" id="TIGR00010">
    <property type="entry name" value="YchF/TatD family DNA exonuclease"/>
    <property type="match status" value="1"/>
</dbReference>
<dbReference type="PROSITE" id="PS01090">
    <property type="entry name" value="TATD_2"/>
    <property type="match status" value="1"/>
</dbReference>
<evidence type="ECO:0000256" key="3">
    <source>
        <dbReference type="ARBA" id="ARBA00022801"/>
    </source>
</evidence>
<dbReference type="EMBL" id="VWMK01000007">
    <property type="protein sequence ID" value="KAA3766296.1"/>
    <property type="molecule type" value="Genomic_DNA"/>
</dbReference>
<evidence type="ECO:0000256" key="1">
    <source>
        <dbReference type="ARBA" id="ARBA00009275"/>
    </source>
</evidence>
<dbReference type="InterPro" id="IPR032466">
    <property type="entry name" value="Metal_Hydrolase"/>
</dbReference>
<dbReference type="SUPFAM" id="SSF51556">
    <property type="entry name" value="Metallo-dependent hydrolases"/>
    <property type="match status" value="1"/>
</dbReference>